<evidence type="ECO:0000313" key="4">
    <source>
        <dbReference type="EMBL" id="KAJ0201085.1"/>
    </source>
</evidence>
<dbReference type="Pfam" id="PF00067">
    <property type="entry name" value="p450"/>
    <property type="match status" value="1"/>
</dbReference>
<evidence type="ECO:0000256" key="1">
    <source>
        <dbReference type="ARBA" id="ARBA00023002"/>
    </source>
</evidence>
<dbReference type="PRINTS" id="PR00463">
    <property type="entry name" value="EP450I"/>
</dbReference>
<reference evidence="4 5" key="1">
    <citation type="journal article" date="2017" name="Nat. Commun.">
        <title>Genome assembly with in vitro proximity ligation data and whole-genome triplication in lettuce.</title>
        <authorList>
            <person name="Reyes-Chin-Wo S."/>
            <person name="Wang Z."/>
            <person name="Yang X."/>
            <person name="Kozik A."/>
            <person name="Arikit S."/>
            <person name="Song C."/>
            <person name="Xia L."/>
            <person name="Froenicke L."/>
            <person name="Lavelle D.O."/>
            <person name="Truco M.J."/>
            <person name="Xia R."/>
            <person name="Zhu S."/>
            <person name="Xu C."/>
            <person name="Xu H."/>
            <person name="Xu X."/>
            <person name="Cox K."/>
            <person name="Korf I."/>
            <person name="Meyers B.C."/>
            <person name="Michelmore R.W."/>
        </authorList>
    </citation>
    <scope>NUCLEOTIDE SEQUENCE [LARGE SCALE GENOMIC DNA]</scope>
    <source>
        <strain evidence="5">cv. Salinas</strain>
        <tissue evidence="4">Seedlings</tissue>
    </source>
</reference>
<dbReference type="InterPro" id="IPR001128">
    <property type="entry name" value="Cyt_P450"/>
</dbReference>
<organism evidence="4 5">
    <name type="scientific">Lactuca sativa</name>
    <name type="common">Garden lettuce</name>
    <dbReference type="NCBI Taxonomy" id="4236"/>
    <lineage>
        <taxon>Eukaryota</taxon>
        <taxon>Viridiplantae</taxon>
        <taxon>Streptophyta</taxon>
        <taxon>Embryophyta</taxon>
        <taxon>Tracheophyta</taxon>
        <taxon>Spermatophyta</taxon>
        <taxon>Magnoliopsida</taxon>
        <taxon>eudicotyledons</taxon>
        <taxon>Gunneridae</taxon>
        <taxon>Pentapetalae</taxon>
        <taxon>asterids</taxon>
        <taxon>campanulids</taxon>
        <taxon>Asterales</taxon>
        <taxon>Asteraceae</taxon>
        <taxon>Cichorioideae</taxon>
        <taxon>Cichorieae</taxon>
        <taxon>Lactucinae</taxon>
        <taxon>Lactuca</taxon>
    </lineage>
</organism>
<evidence type="ECO:0000313" key="5">
    <source>
        <dbReference type="Proteomes" id="UP000235145"/>
    </source>
</evidence>
<dbReference type="AlphaFoldDB" id="A0A9R1X539"/>
<dbReference type="GO" id="GO:0004497">
    <property type="term" value="F:monooxygenase activity"/>
    <property type="evidence" value="ECO:0007669"/>
    <property type="project" value="UniProtKB-KW"/>
</dbReference>
<dbReference type="PRINTS" id="PR00385">
    <property type="entry name" value="P450"/>
</dbReference>
<dbReference type="FunFam" id="1.10.630.10:FF:000207">
    <property type="entry name" value="Putative cytochrome P450 superfamily protein"/>
    <property type="match status" value="1"/>
</dbReference>
<keyword evidence="2 3" id="KW-0349">Heme</keyword>
<dbReference type="PROSITE" id="PS00086">
    <property type="entry name" value="CYTOCHROME_P450"/>
    <property type="match status" value="1"/>
</dbReference>
<evidence type="ECO:0000256" key="3">
    <source>
        <dbReference type="RuleBase" id="RU000461"/>
    </source>
</evidence>
<gene>
    <name evidence="4" type="ORF">LSAT_V11C600318100</name>
</gene>
<keyword evidence="1 3" id="KW-0560">Oxidoreductase</keyword>
<feature type="binding site" description="axial binding residue" evidence="2">
    <location>
        <position position="465"/>
    </location>
    <ligand>
        <name>heme</name>
        <dbReference type="ChEBI" id="CHEBI:30413"/>
    </ligand>
    <ligandPart>
        <name>Fe</name>
        <dbReference type="ChEBI" id="CHEBI:18248"/>
    </ligandPart>
</feature>
<dbReference type="PANTHER" id="PTHR47951:SF7">
    <property type="entry name" value="FLAVONOID 3',5'-HYDROXYLASE-LIKE ISOFORM X1"/>
    <property type="match status" value="1"/>
</dbReference>
<dbReference type="EMBL" id="NBSK02000006">
    <property type="protein sequence ID" value="KAJ0201085.1"/>
    <property type="molecule type" value="Genomic_DNA"/>
</dbReference>
<comment type="similarity">
    <text evidence="3">Belongs to the cytochrome P450 family.</text>
</comment>
<evidence type="ECO:0008006" key="6">
    <source>
        <dbReference type="Google" id="ProtNLM"/>
    </source>
</evidence>
<evidence type="ECO:0000256" key="2">
    <source>
        <dbReference type="PIRSR" id="PIRSR602401-1"/>
    </source>
</evidence>
<dbReference type="Proteomes" id="UP000235145">
    <property type="component" value="Unassembled WGS sequence"/>
</dbReference>
<comment type="caution">
    <text evidence="4">The sequence shown here is derived from an EMBL/GenBank/DDBJ whole genome shotgun (WGS) entry which is preliminary data.</text>
</comment>
<dbReference type="GO" id="GO:0016705">
    <property type="term" value="F:oxidoreductase activity, acting on paired donors, with incorporation or reduction of molecular oxygen"/>
    <property type="evidence" value="ECO:0007669"/>
    <property type="project" value="InterPro"/>
</dbReference>
<protein>
    <recommendedName>
        <fullName evidence="6">Cytochrome P450</fullName>
    </recommendedName>
</protein>
<keyword evidence="3" id="KW-0503">Monooxygenase</keyword>
<comment type="cofactor">
    <cofactor evidence="2">
        <name>heme</name>
        <dbReference type="ChEBI" id="CHEBI:30413"/>
    </cofactor>
</comment>
<dbReference type="GO" id="GO:0005506">
    <property type="term" value="F:iron ion binding"/>
    <property type="evidence" value="ECO:0007669"/>
    <property type="project" value="InterPro"/>
</dbReference>
<accession>A0A9R1X539</accession>
<dbReference type="Gene3D" id="1.10.630.10">
    <property type="entry name" value="Cytochrome P450"/>
    <property type="match status" value="1"/>
</dbReference>
<dbReference type="PANTHER" id="PTHR47951">
    <property type="entry name" value="OS08G0547900 PROTEIN"/>
    <property type="match status" value="1"/>
</dbReference>
<dbReference type="SUPFAM" id="SSF48264">
    <property type="entry name" value="Cytochrome P450"/>
    <property type="match status" value="1"/>
</dbReference>
<proteinExistence type="inferred from homology"/>
<dbReference type="InterPro" id="IPR036396">
    <property type="entry name" value="Cyt_P450_sf"/>
</dbReference>
<keyword evidence="2 3" id="KW-0479">Metal-binding</keyword>
<dbReference type="GO" id="GO:0020037">
    <property type="term" value="F:heme binding"/>
    <property type="evidence" value="ECO:0007669"/>
    <property type="project" value="InterPro"/>
</dbReference>
<keyword evidence="2 3" id="KW-0408">Iron</keyword>
<keyword evidence="5" id="KW-1185">Reference proteome</keyword>
<name>A0A9R1X539_LACSA</name>
<dbReference type="OrthoDB" id="2789670at2759"/>
<sequence>MAQLNNYHGSRWWEVMNNNKDELTLAISAMILIALWYRWTSSSSSNGGPPLPPGPRSLPIVGHLPFLGRDLHKQFLNMAHSYGPIFKFYLGSKLHVVISTPELAKVVVRDKDEIFANRNSTIAALIITYGGQDIAFSDNNSDWRNLRKIFVHEVLSNKNLEASSCFRRDEVRKTIKNVYTKIGTSINISEIAFSTEANVLKSMVWGNTSAQKPKGSHFGAEMQMVSANIVELMGQLNVSDIFPSLAWLDLQGVERNMKEQLRLLDQIFTTIIDDRIESNSKKSKYAIRNEGKKDLLQVLLELMDQNDGISINRTQIKALIQDIMVAGTETTTTLIEWAMAEIMQNDDIMKKVQQELEEIVGLDNIVEESHLPKLQYLDAAIKETFRLHTVVPLILPRSPSQDCMVGGYTIPKGCTVFLNVWAIHRDPRYWENPLKFNPERFLTNKCDFNGSNLKFFPFGSGRRSCPGIPLAEKMQMYILASLLHSFDWSLPEGEEHDLSENFSLTLKKREPLIAIPSQRLSNVSLYV</sequence>
<dbReference type="InterPro" id="IPR002401">
    <property type="entry name" value="Cyt_P450_E_grp-I"/>
</dbReference>
<dbReference type="InterPro" id="IPR017972">
    <property type="entry name" value="Cyt_P450_CS"/>
</dbReference>